<accession>A0A2C9KVL9</accession>
<name>A0A2C9KVL9_BIOGL</name>
<evidence type="ECO:0000313" key="2">
    <source>
        <dbReference type="Proteomes" id="UP000076420"/>
    </source>
</evidence>
<reference evidence="1" key="1">
    <citation type="submission" date="2020-05" db="UniProtKB">
        <authorList>
            <consortium name="EnsemblMetazoa"/>
        </authorList>
    </citation>
    <scope>IDENTIFICATION</scope>
    <source>
        <strain evidence="1">BB02</strain>
    </source>
</reference>
<proteinExistence type="predicted"/>
<dbReference type="AlphaFoldDB" id="A0A2C9KVL9"/>
<organism evidence="1 2">
    <name type="scientific">Biomphalaria glabrata</name>
    <name type="common">Bloodfluke planorb</name>
    <name type="synonym">Freshwater snail</name>
    <dbReference type="NCBI Taxonomy" id="6526"/>
    <lineage>
        <taxon>Eukaryota</taxon>
        <taxon>Metazoa</taxon>
        <taxon>Spiralia</taxon>
        <taxon>Lophotrochozoa</taxon>
        <taxon>Mollusca</taxon>
        <taxon>Gastropoda</taxon>
        <taxon>Heterobranchia</taxon>
        <taxon>Euthyneura</taxon>
        <taxon>Panpulmonata</taxon>
        <taxon>Hygrophila</taxon>
        <taxon>Lymnaeoidea</taxon>
        <taxon>Planorbidae</taxon>
        <taxon>Biomphalaria</taxon>
    </lineage>
</organism>
<gene>
    <name evidence="1" type="primary">106052579</name>
</gene>
<dbReference type="EnsemblMetazoa" id="BGLB024064-RA">
    <property type="protein sequence ID" value="BGLB024064-PA"/>
    <property type="gene ID" value="BGLB024064"/>
</dbReference>
<dbReference type="OrthoDB" id="527990at2759"/>
<protein>
    <submittedName>
        <fullName evidence="1">Uncharacterized protein</fullName>
    </submittedName>
</protein>
<dbReference type="VEuPathDB" id="VectorBase:BGLAX_052179"/>
<dbReference type="KEGG" id="bgt:106052579"/>
<dbReference type="Proteomes" id="UP000076420">
    <property type="component" value="Unassembled WGS sequence"/>
</dbReference>
<sequence length="239" mass="27681">MISNNSKLSLRTSFMTLTCEIIHSLMTIKSQMYDLREIIIIFTWTSVFLLCDSLHDSTSTQLNLIDHDFHQNVNRPTTKNHIEENSLTSYPKSKMLQPYSKYGYADLYKPIRILPFYSFDEQLLPEEKEALQRVIEKAVRKISKLLSVIRLTSPLLLPRSECPAIFGVGINKGKLCSDRKQNDEYCQEHKYNMKILVHINESLSMTFSLQSDMTRVTRRQAKGGHVLFGALSSIWQAWI</sequence>
<dbReference type="VEuPathDB" id="VectorBase:BGLB024064"/>
<evidence type="ECO:0000313" key="1">
    <source>
        <dbReference type="EnsemblMetazoa" id="BGLB024064-PA"/>
    </source>
</evidence>